<keyword evidence="1" id="KW-0378">Hydrolase</keyword>
<feature type="domain" description="Retrovirus-related Pol polyprotein from transposon TNT 1-94-like beta-barrel" evidence="5">
    <location>
        <begin position="189"/>
        <end position="269"/>
    </location>
</feature>
<dbReference type="CDD" id="cd09272">
    <property type="entry name" value="RNase_HI_RT_Ty1"/>
    <property type="match status" value="1"/>
</dbReference>
<dbReference type="InterPro" id="IPR057670">
    <property type="entry name" value="SH3_retrovirus"/>
</dbReference>
<evidence type="ECO:0000256" key="2">
    <source>
        <dbReference type="SAM" id="MobiDB-lite"/>
    </source>
</evidence>
<evidence type="ECO:0000313" key="7">
    <source>
        <dbReference type="EMBL" id="CAN64589.1"/>
    </source>
</evidence>
<reference evidence="7" key="1">
    <citation type="journal article" date="2007" name="PLoS ONE">
        <title>The first genome sequence of an elite grapevine cultivar (Pinot noir Vitis vinifera L.): coping with a highly heterozygous genome.</title>
        <authorList>
            <person name="Velasco R."/>
            <person name="Zharkikh A."/>
            <person name="Troggio M."/>
            <person name="Cartwright D.A."/>
            <person name="Cestaro A."/>
            <person name="Pruss D."/>
            <person name="Pindo M."/>
            <person name="FitzGerald L.M."/>
            <person name="Vezzulli S."/>
            <person name="Reid J."/>
            <person name="Malacarne G."/>
            <person name="Iliev D."/>
            <person name="Coppola G."/>
            <person name="Wardell B."/>
            <person name="Micheletti D."/>
            <person name="Macalma T."/>
            <person name="Facci M."/>
            <person name="Mitchell J.T."/>
            <person name="Perazzolli M."/>
            <person name="Eldredge G."/>
            <person name="Gatto P."/>
            <person name="Oyzerski R."/>
            <person name="Moretto M."/>
            <person name="Gutin N."/>
            <person name="Stefanini M."/>
            <person name="Chen Y."/>
            <person name="Segala C."/>
            <person name="Davenport C."/>
            <person name="Dematte L."/>
            <person name="Mraz A."/>
            <person name="Battilana J."/>
            <person name="Stormo K."/>
            <person name="Costa F."/>
            <person name="Tao Q."/>
            <person name="Si-Ammour A."/>
            <person name="Harkins T."/>
            <person name="Lackey A."/>
            <person name="Perbost C."/>
            <person name="Taillon B."/>
            <person name="Stella A."/>
            <person name="Solovyev V."/>
            <person name="Fawcett J.A."/>
            <person name="Sterck L."/>
            <person name="Vandepoele K."/>
            <person name="Grando S.M."/>
            <person name="Toppo S."/>
            <person name="Moser C."/>
            <person name="Lanchbury J."/>
            <person name="Bogden R."/>
            <person name="Skolnick M."/>
            <person name="Sgaramella V."/>
            <person name="Bhatnagar S.K."/>
            <person name="Fontana P."/>
            <person name="Gutin A."/>
            <person name="Van de Peer Y."/>
            <person name="Salamini F."/>
            <person name="Viola R."/>
        </authorList>
    </citation>
    <scope>NUCLEOTIDE SEQUENCE</scope>
</reference>
<keyword evidence="1" id="KW-0064">Aspartyl protease</keyword>
<dbReference type="PANTHER" id="PTHR11439:SF467">
    <property type="entry name" value="INTEGRASE CATALYTIC DOMAIN-CONTAINING PROTEIN"/>
    <property type="match status" value="1"/>
</dbReference>
<dbReference type="SUPFAM" id="SSF56672">
    <property type="entry name" value="DNA/RNA polymerases"/>
    <property type="match status" value="1"/>
</dbReference>
<feature type="compositionally biased region" description="Basic residues" evidence="2">
    <location>
        <begin position="347"/>
        <end position="360"/>
    </location>
</feature>
<protein>
    <recommendedName>
        <fullName evidence="8">Retrovirus-related Pol polyprotein from transposon TNT 1-94</fullName>
    </recommendedName>
</protein>
<dbReference type="Pfam" id="PF14223">
    <property type="entry name" value="Retrotran_gag_2"/>
    <property type="match status" value="1"/>
</dbReference>
<dbReference type="Pfam" id="PF07727">
    <property type="entry name" value="RVT_2"/>
    <property type="match status" value="1"/>
</dbReference>
<dbReference type="GO" id="GO:0003676">
    <property type="term" value="F:nucleic acid binding"/>
    <property type="evidence" value="ECO:0007669"/>
    <property type="project" value="InterPro"/>
</dbReference>
<dbReference type="EMBL" id="AM427653">
    <property type="protein sequence ID" value="CAN64589.1"/>
    <property type="molecule type" value="Genomic_DNA"/>
</dbReference>
<evidence type="ECO:0000256" key="1">
    <source>
        <dbReference type="ARBA" id="ARBA00022750"/>
    </source>
</evidence>
<evidence type="ECO:0000259" key="4">
    <source>
        <dbReference type="Pfam" id="PF13976"/>
    </source>
</evidence>
<name>A5AIP8_VITVI</name>
<dbReference type="Gene3D" id="3.30.420.10">
    <property type="entry name" value="Ribonuclease H-like superfamily/Ribonuclease H"/>
    <property type="match status" value="1"/>
</dbReference>
<dbReference type="GO" id="GO:0004190">
    <property type="term" value="F:aspartic-type endopeptidase activity"/>
    <property type="evidence" value="ECO:0007669"/>
    <property type="project" value="UniProtKB-KW"/>
</dbReference>
<feature type="region of interest" description="Disordered" evidence="2">
    <location>
        <begin position="346"/>
        <end position="368"/>
    </location>
</feature>
<sequence length="903" mass="103554">MISLKYQDETPMTDHLNTFQGIINQLAGMDIKFEEEVQGLWLLGTLPDSWETFRTSLSNSTPDGTMNMNLVKSCVLNEEMRRKSHGSSSQSDVLVTEKMGRSKSRGPKNRDRSKSKTNKFANVECHYCHLKGHIRKYCSQLKRYMKQGKVKDKKNDNDGEDDRVATTTSNFLIVYDSDVVNFACQETSWVIDSSASIHATPQKDFFTSYTSSDFGSVMMGNDGSAKAIGMRDVCLETSNGTMLILKNVKHIPNICMNLISTSKLDDEGFCNIFRDSQWKLTRGSMVVAKGKKRSSLYLMQARVIDSSINVVDDDITIELWHNRLSHMSEKGLMILAKKNLLSGMKKGSLKRQHGSRHQKTPPKTPQLNGLAERMNRTLVERGEALNTVVHVLNLTPCVPLEIDVLDRIWSNNEISYDYLRVFGCKTFVHIPKDERSKLDAKTRPCVFIGYGQDELGYRFYDPMQKKLVGSRDAMFMEDHTIQDIEKIDVEDEAHDDQLDIGNVENPTQVEMDDDVHEQSLVAEAPLDIPLRRSTRDRHHSTRYSVDDYVLLTDGGEPESYKEAMGDENKIKWVDAMQDEMKSLHENHSYELVELPKGKRALKNRWVYRVKQEEHASQPRYKARLVVKGYSQKKGIDFDEIFSSVVKMSSIRVVLGLVASLDLEIEQMDVKIAFLHGDLNKEIYMEQLEGFIIKGKEDYKFSNDDFVILLLYVDDILIVGRNVSRIDKLKKQLRRIHWEAVKWIMRYLRCTSKLKLTFGSGKPVLVGHTDSDMAGDEVLCLGNQDYKCVALFTTEAEYIVAVETCKELLWMKRFIHELGFKQQRYVVYCNNQSAIHLSKNSTFHARSKHIDVRYHWMRDALNDNLFELENIHTNHNDSDILTKPLPREKLEVCCSITGIASPST</sequence>
<dbReference type="InterPro" id="IPR012337">
    <property type="entry name" value="RNaseH-like_sf"/>
</dbReference>
<dbReference type="PANTHER" id="PTHR11439">
    <property type="entry name" value="GAG-POL-RELATED RETROTRANSPOSON"/>
    <property type="match status" value="1"/>
</dbReference>
<evidence type="ECO:0000259" key="6">
    <source>
        <dbReference type="Pfam" id="PF25597"/>
    </source>
</evidence>
<feature type="region of interest" description="Disordered" evidence="2">
    <location>
        <begin position="80"/>
        <end position="116"/>
    </location>
</feature>
<proteinExistence type="predicted"/>
<evidence type="ECO:0000259" key="3">
    <source>
        <dbReference type="Pfam" id="PF07727"/>
    </source>
</evidence>
<dbReference type="InterPro" id="IPR013103">
    <property type="entry name" value="RVT_2"/>
</dbReference>
<dbReference type="Pfam" id="PF22936">
    <property type="entry name" value="Pol_BBD"/>
    <property type="match status" value="1"/>
</dbReference>
<dbReference type="InterPro" id="IPR025724">
    <property type="entry name" value="GAG-pre-integrase_dom"/>
</dbReference>
<dbReference type="SUPFAM" id="SSF53098">
    <property type="entry name" value="Ribonuclease H-like"/>
    <property type="match status" value="1"/>
</dbReference>
<gene>
    <name evidence="7" type="ORF">VITISV_008453</name>
</gene>
<dbReference type="Pfam" id="PF13976">
    <property type="entry name" value="gag_pre-integrs"/>
    <property type="match status" value="1"/>
</dbReference>
<dbReference type="InterPro" id="IPR054722">
    <property type="entry name" value="PolX-like_BBD"/>
</dbReference>
<organism evidence="7">
    <name type="scientific">Vitis vinifera</name>
    <name type="common">Grape</name>
    <dbReference type="NCBI Taxonomy" id="29760"/>
    <lineage>
        <taxon>Eukaryota</taxon>
        <taxon>Viridiplantae</taxon>
        <taxon>Streptophyta</taxon>
        <taxon>Embryophyta</taxon>
        <taxon>Tracheophyta</taxon>
        <taxon>Spermatophyta</taxon>
        <taxon>Magnoliopsida</taxon>
        <taxon>eudicotyledons</taxon>
        <taxon>Gunneridae</taxon>
        <taxon>Pentapetalae</taxon>
        <taxon>rosids</taxon>
        <taxon>Vitales</taxon>
        <taxon>Vitaceae</taxon>
        <taxon>Viteae</taxon>
        <taxon>Vitis</taxon>
    </lineage>
</organism>
<feature type="domain" description="Retroviral polymerase SH3-like" evidence="6">
    <location>
        <begin position="424"/>
        <end position="482"/>
    </location>
</feature>
<evidence type="ECO:0008006" key="8">
    <source>
        <dbReference type="Google" id="ProtNLM"/>
    </source>
</evidence>
<feature type="domain" description="Reverse transcriptase Ty1/copia-type" evidence="3">
    <location>
        <begin position="586"/>
        <end position="697"/>
    </location>
</feature>
<evidence type="ECO:0000259" key="5">
    <source>
        <dbReference type="Pfam" id="PF22936"/>
    </source>
</evidence>
<dbReference type="InterPro" id="IPR043502">
    <property type="entry name" value="DNA/RNA_pol_sf"/>
</dbReference>
<dbReference type="InterPro" id="IPR036397">
    <property type="entry name" value="RNaseH_sf"/>
</dbReference>
<keyword evidence="1" id="KW-0645">Protease</keyword>
<feature type="domain" description="GAG-pre-integrase" evidence="4">
    <location>
        <begin position="296"/>
        <end position="349"/>
    </location>
</feature>
<accession>A5AIP8</accession>
<dbReference type="AlphaFoldDB" id="A5AIP8"/>
<dbReference type="ExpressionAtlas" id="A5AIP8">
    <property type="expression patterns" value="baseline and differential"/>
</dbReference>
<dbReference type="Pfam" id="PF25597">
    <property type="entry name" value="SH3_retrovirus"/>
    <property type="match status" value="1"/>
</dbReference>